<sequence length="478" mass="50764">MNTVLLIAREEWRLWARSRVVLVAALIVAVLLAVTSAITAARVGDEAAKRTARQASAEATFFAQPDRHPHRMVHYGHYAFRSPPPLAAFDPGVDAVTGQSIFLEGHRQNTAMFADTRSGADLGGFAALNPANLYQLLLPLLLIIIGHGMVLRERESGTLAVMLAQGQSGLAIAGGKALALAGVAALFLLPVAGLAGFSVAAGEAPLAAAILVAGYALYLGVWVALVLAVSLLVRQRSVALGLLVFAWLLIALIVPRLAINAGSAAVDAPGKIESDLVMLAQQRALGDGHNAADPAFDALQKQVLEQYEAASIEELPINWRGVVAGYSEAKLTDLMNGYAEARMQKEAQQSRIVTLFGLVSPTLAVGASSRTLAGTDLATHHRFLRESEALRFDFVQGLNDLHAKALTYADDAARSADPEAEARTRVNADAWRLLETFRFVPDPATQRVARAGLPLALMLIWLAALGGVIAVGARRLRP</sequence>
<dbReference type="GO" id="GO:0140359">
    <property type="term" value="F:ABC-type transporter activity"/>
    <property type="evidence" value="ECO:0007669"/>
    <property type="project" value="InterPro"/>
</dbReference>
<feature type="transmembrane region" description="Helical" evidence="1">
    <location>
        <begin position="133"/>
        <end position="151"/>
    </location>
</feature>
<dbReference type="PANTHER" id="PTHR43471:SF1">
    <property type="entry name" value="ABC TRANSPORTER PERMEASE PROTEIN NOSY-RELATED"/>
    <property type="match status" value="1"/>
</dbReference>
<dbReference type="OrthoDB" id="184009at2"/>
<evidence type="ECO:0000313" key="3">
    <source>
        <dbReference type="Proteomes" id="UP000184391"/>
    </source>
</evidence>
<protein>
    <submittedName>
        <fullName evidence="2">ABC-2 type transport system permease protein</fullName>
    </submittedName>
</protein>
<dbReference type="Pfam" id="PF12040">
    <property type="entry name" value="DUF3526"/>
    <property type="match status" value="1"/>
</dbReference>
<dbReference type="RefSeq" id="WP_072675091.1">
    <property type="nucleotide sequence ID" value="NZ_FRDF01000013.1"/>
</dbReference>
<keyword evidence="1" id="KW-0812">Transmembrane</keyword>
<feature type="transmembrane region" description="Helical" evidence="1">
    <location>
        <begin position="20"/>
        <end position="41"/>
    </location>
</feature>
<feature type="transmembrane region" description="Helical" evidence="1">
    <location>
        <begin position="451"/>
        <end position="473"/>
    </location>
</feature>
<dbReference type="PANTHER" id="PTHR43471">
    <property type="entry name" value="ABC TRANSPORTER PERMEASE"/>
    <property type="match status" value="1"/>
</dbReference>
<dbReference type="Pfam" id="PF12679">
    <property type="entry name" value="ABC2_membrane_2"/>
    <property type="match status" value="1"/>
</dbReference>
<dbReference type="EMBL" id="FRDF01000013">
    <property type="protein sequence ID" value="SHN61227.1"/>
    <property type="molecule type" value="Genomic_DNA"/>
</dbReference>
<evidence type="ECO:0000256" key="1">
    <source>
        <dbReference type="SAM" id="Phobius"/>
    </source>
</evidence>
<keyword evidence="3" id="KW-1185">Reference proteome</keyword>
<evidence type="ECO:0000313" key="2">
    <source>
        <dbReference type="EMBL" id="SHN61227.1"/>
    </source>
</evidence>
<dbReference type="GO" id="GO:0005886">
    <property type="term" value="C:plasma membrane"/>
    <property type="evidence" value="ECO:0007669"/>
    <property type="project" value="UniProtKB-SubCell"/>
</dbReference>
<feature type="transmembrane region" description="Helical" evidence="1">
    <location>
        <begin position="177"/>
        <end position="200"/>
    </location>
</feature>
<gene>
    <name evidence="2" type="ORF">SAMN02745193_02229</name>
</gene>
<keyword evidence="1" id="KW-1133">Transmembrane helix</keyword>
<organism evidence="2 3">
    <name type="scientific">Erythrobacter sanguineus</name>
    <dbReference type="NCBI Taxonomy" id="198312"/>
    <lineage>
        <taxon>Bacteria</taxon>
        <taxon>Pseudomonadati</taxon>
        <taxon>Pseudomonadota</taxon>
        <taxon>Alphaproteobacteria</taxon>
        <taxon>Sphingomonadales</taxon>
        <taxon>Erythrobacteraceae</taxon>
        <taxon>Erythrobacter/Porphyrobacter group</taxon>
        <taxon>Erythrobacter</taxon>
    </lineage>
</organism>
<feature type="transmembrane region" description="Helical" evidence="1">
    <location>
        <begin position="240"/>
        <end position="259"/>
    </location>
</feature>
<dbReference type="STRING" id="198312.SAMN02745193_02229"/>
<feature type="transmembrane region" description="Helical" evidence="1">
    <location>
        <begin position="206"/>
        <end position="233"/>
    </location>
</feature>
<dbReference type="AlphaFoldDB" id="A0A1M7SRR3"/>
<dbReference type="InterPro" id="IPR021913">
    <property type="entry name" value="DUF3526"/>
</dbReference>
<name>A0A1M7SRR3_9SPHN</name>
<keyword evidence="1" id="KW-0472">Membrane</keyword>
<proteinExistence type="predicted"/>
<dbReference type="Proteomes" id="UP000184391">
    <property type="component" value="Unassembled WGS sequence"/>
</dbReference>
<reference evidence="3" key="1">
    <citation type="submission" date="2016-12" db="EMBL/GenBank/DDBJ databases">
        <authorList>
            <person name="Varghese N."/>
            <person name="Submissions S."/>
        </authorList>
    </citation>
    <scope>NUCLEOTIDE SEQUENCE [LARGE SCALE GENOMIC DNA]</scope>
    <source>
        <strain evidence="3">DSM 11032</strain>
    </source>
</reference>
<accession>A0A1M7SRR3</accession>